<feature type="transmembrane region" description="Helical" evidence="1">
    <location>
        <begin position="38"/>
        <end position="58"/>
    </location>
</feature>
<evidence type="ECO:0000313" key="3">
    <source>
        <dbReference type="Proteomes" id="UP000824037"/>
    </source>
</evidence>
<gene>
    <name evidence="2" type="ORF">H9815_00635</name>
</gene>
<dbReference type="EMBL" id="DXBY01000015">
    <property type="protein sequence ID" value="HIZ34255.1"/>
    <property type="molecule type" value="Genomic_DNA"/>
</dbReference>
<name>A0A9D2EBD0_9MICO</name>
<proteinExistence type="predicted"/>
<keyword evidence="1" id="KW-1133">Transmembrane helix</keyword>
<organism evidence="2 3">
    <name type="scientific">Candidatus Ruania gallistercoris</name>
    <dbReference type="NCBI Taxonomy" id="2838746"/>
    <lineage>
        <taxon>Bacteria</taxon>
        <taxon>Bacillati</taxon>
        <taxon>Actinomycetota</taxon>
        <taxon>Actinomycetes</taxon>
        <taxon>Micrococcales</taxon>
        <taxon>Ruaniaceae</taxon>
        <taxon>Ruania</taxon>
    </lineage>
</organism>
<keyword evidence="1" id="KW-0472">Membrane</keyword>
<sequence length="67" mass="7359">MAARRDSQSGSAVQIVTPAAVGIGCGIAMSELTEWQWWIRYPLILVAVFVTALVVQGIRERRSRAQS</sequence>
<keyword evidence="1" id="KW-0812">Transmembrane</keyword>
<dbReference type="AlphaFoldDB" id="A0A9D2EBD0"/>
<reference evidence="2" key="2">
    <citation type="submission" date="2021-04" db="EMBL/GenBank/DDBJ databases">
        <authorList>
            <person name="Gilroy R."/>
        </authorList>
    </citation>
    <scope>NUCLEOTIDE SEQUENCE</scope>
    <source>
        <strain evidence="2">ChiGjej4B4-7305</strain>
    </source>
</reference>
<accession>A0A9D2EBD0</accession>
<feature type="transmembrane region" description="Helical" evidence="1">
    <location>
        <begin position="12"/>
        <end position="32"/>
    </location>
</feature>
<dbReference type="PROSITE" id="PS51257">
    <property type="entry name" value="PROKAR_LIPOPROTEIN"/>
    <property type="match status" value="1"/>
</dbReference>
<evidence type="ECO:0000313" key="2">
    <source>
        <dbReference type="EMBL" id="HIZ34255.1"/>
    </source>
</evidence>
<dbReference type="Proteomes" id="UP000824037">
    <property type="component" value="Unassembled WGS sequence"/>
</dbReference>
<reference evidence="2" key="1">
    <citation type="journal article" date="2021" name="PeerJ">
        <title>Extensive microbial diversity within the chicken gut microbiome revealed by metagenomics and culture.</title>
        <authorList>
            <person name="Gilroy R."/>
            <person name="Ravi A."/>
            <person name="Getino M."/>
            <person name="Pursley I."/>
            <person name="Horton D.L."/>
            <person name="Alikhan N.F."/>
            <person name="Baker D."/>
            <person name="Gharbi K."/>
            <person name="Hall N."/>
            <person name="Watson M."/>
            <person name="Adriaenssens E.M."/>
            <person name="Foster-Nyarko E."/>
            <person name="Jarju S."/>
            <person name="Secka A."/>
            <person name="Antonio M."/>
            <person name="Oren A."/>
            <person name="Chaudhuri R.R."/>
            <person name="La Ragione R."/>
            <person name="Hildebrand F."/>
            <person name="Pallen M.J."/>
        </authorList>
    </citation>
    <scope>NUCLEOTIDE SEQUENCE</scope>
    <source>
        <strain evidence="2">ChiGjej4B4-7305</strain>
    </source>
</reference>
<protein>
    <submittedName>
        <fullName evidence="2">Uncharacterized protein</fullName>
    </submittedName>
</protein>
<evidence type="ECO:0000256" key="1">
    <source>
        <dbReference type="SAM" id="Phobius"/>
    </source>
</evidence>
<comment type="caution">
    <text evidence="2">The sequence shown here is derived from an EMBL/GenBank/DDBJ whole genome shotgun (WGS) entry which is preliminary data.</text>
</comment>